<reference evidence="2 3" key="1">
    <citation type="submission" date="2019-08" db="EMBL/GenBank/DDBJ databases">
        <title>Paraburkholderia sp. DCY113.</title>
        <authorList>
            <person name="Kang J."/>
        </authorList>
    </citation>
    <scope>NUCLEOTIDE SEQUENCE [LARGE SCALE GENOMIC DNA]</scope>
    <source>
        <strain evidence="2 3">DCY113</strain>
    </source>
</reference>
<feature type="domain" description="VOC" evidence="1">
    <location>
        <begin position="153"/>
        <end position="277"/>
    </location>
</feature>
<keyword evidence="3" id="KW-1185">Reference proteome</keyword>
<proteinExistence type="predicted"/>
<name>A0A5B0GPP7_9BURK</name>
<evidence type="ECO:0000313" key="3">
    <source>
        <dbReference type="Proteomes" id="UP000325273"/>
    </source>
</evidence>
<dbReference type="Gene3D" id="3.10.180.10">
    <property type="entry name" value="2,3-Dihydroxybiphenyl 1,2-Dioxygenase, domain 1"/>
    <property type="match status" value="2"/>
</dbReference>
<comment type="caution">
    <text evidence="2">The sequence shown here is derived from an EMBL/GenBank/DDBJ whole genome shotgun (WGS) entry which is preliminary data.</text>
</comment>
<dbReference type="Proteomes" id="UP000325273">
    <property type="component" value="Unassembled WGS sequence"/>
</dbReference>
<dbReference type="AlphaFoldDB" id="A0A5B0GPP7"/>
<dbReference type="InterPro" id="IPR029068">
    <property type="entry name" value="Glyas_Bleomycin-R_OHBP_Dase"/>
</dbReference>
<dbReference type="InterPro" id="IPR050383">
    <property type="entry name" value="GlyoxalaseI/FosfomycinResist"/>
</dbReference>
<organism evidence="2 3">
    <name type="scientific">Paraburkholderia panacisoli</name>
    <dbReference type="NCBI Taxonomy" id="2603818"/>
    <lineage>
        <taxon>Bacteria</taxon>
        <taxon>Pseudomonadati</taxon>
        <taxon>Pseudomonadota</taxon>
        <taxon>Betaproteobacteria</taxon>
        <taxon>Burkholderiales</taxon>
        <taxon>Burkholderiaceae</taxon>
        <taxon>Paraburkholderia</taxon>
    </lineage>
</organism>
<gene>
    <name evidence="2" type="ORF">FVF58_30690</name>
</gene>
<dbReference type="InterPro" id="IPR037523">
    <property type="entry name" value="VOC_core"/>
</dbReference>
<sequence length="311" mass="34957">METEMIEDIAYVHYRVSTLQKTAEFLRDFGLLEAGVVGNRHYWKGRGSYPFCYVAEEGEPSFVGIGFRAESVEALKALSEREGVPLVDSNAPGGHKSIRLVDPDGWEIEILAGGKPTAAVPAARDPMTINYGVTKNRIDAYQRLRVEPSEILRLGHLVLNVTDITKSLPWYQEKLGLLVSDEIYDDIHDRPFGAFCRLNRGETPVDHHSLGLFGIGKKGIHHASFEVQDFDAVQTGHYALDKKGWKHQFGIGRHVIGSQVFDYWRDPDGFRVEHFCDGDMLTSAPQPHRTNLTSPDAVHQWGPEVPQDFFD</sequence>
<dbReference type="EMBL" id="VTUZ01000025">
    <property type="protein sequence ID" value="KAA1004885.1"/>
    <property type="molecule type" value="Genomic_DNA"/>
</dbReference>
<dbReference type="Pfam" id="PF00903">
    <property type="entry name" value="Glyoxalase"/>
    <property type="match status" value="1"/>
</dbReference>
<feature type="domain" description="VOC" evidence="1">
    <location>
        <begin position="8"/>
        <end position="113"/>
    </location>
</feature>
<dbReference type="PANTHER" id="PTHR21366">
    <property type="entry name" value="GLYOXALASE FAMILY PROTEIN"/>
    <property type="match status" value="1"/>
</dbReference>
<evidence type="ECO:0000313" key="2">
    <source>
        <dbReference type="EMBL" id="KAA1004885.1"/>
    </source>
</evidence>
<protein>
    <submittedName>
        <fullName evidence="2">Glyoxalase</fullName>
    </submittedName>
</protein>
<dbReference type="PROSITE" id="PS51819">
    <property type="entry name" value="VOC"/>
    <property type="match status" value="2"/>
</dbReference>
<dbReference type="SUPFAM" id="SSF54593">
    <property type="entry name" value="Glyoxalase/Bleomycin resistance protein/Dihydroxybiphenyl dioxygenase"/>
    <property type="match status" value="1"/>
</dbReference>
<evidence type="ECO:0000259" key="1">
    <source>
        <dbReference type="PROSITE" id="PS51819"/>
    </source>
</evidence>
<accession>A0A5B0GPP7</accession>
<dbReference type="InterPro" id="IPR004360">
    <property type="entry name" value="Glyas_Fos-R_dOase_dom"/>
</dbReference>